<reference evidence="2" key="1">
    <citation type="journal article" date="2018" name="Gigascience">
        <title>Genome assembly of the Pink Ipe (Handroanthus impetiginosus, Bignoniaceae), a highly valued, ecologically keystone Neotropical timber forest tree.</title>
        <authorList>
            <person name="Silva-Junior O.B."/>
            <person name="Grattapaglia D."/>
            <person name="Novaes E."/>
            <person name="Collevatti R.G."/>
        </authorList>
    </citation>
    <scope>NUCLEOTIDE SEQUENCE [LARGE SCALE GENOMIC DNA]</scope>
    <source>
        <strain evidence="2">cv. UFG-1</strain>
    </source>
</reference>
<name>A0A2G9FZV4_9LAMI</name>
<dbReference type="AlphaFoldDB" id="A0A2G9FZV4"/>
<gene>
    <name evidence="1" type="ORF">CDL12_29101</name>
</gene>
<dbReference type="Proteomes" id="UP000231279">
    <property type="component" value="Unassembled WGS sequence"/>
</dbReference>
<dbReference type="Gene3D" id="3.30.530.20">
    <property type="match status" value="1"/>
</dbReference>
<proteinExistence type="predicted"/>
<dbReference type="OrthoDB" id="1879545at2759"/>
<evidence type="ECO:0000313" key="1">
    <source>
        <dbReference type="EMBL" id="PIM98424.1"/>
    </source>
</evidence>
<protein>
    <submittedName>
        <fullName evidence="1">Uncharacterized protein</fullName>
    </submittedName>
</protein>
<sequence length="145" mass="16590">MEQCGRRERQAHQQVKHGNFTRAYSSANSRYFPLSSPKSTSYKAMAAREPPSRRSLLQLYLIRISINLLPSVSLISRPVSVYTKTGMNGLTSHKEKFTVIDAEKRVTVPVIVEGGFLDMGFTLYRVRFEMLAKEGMENQCTRKQR</sequence>
<dbReference type="InterPro" id="IPR023393">
    <property type="entry name" value="START-like_dom_sf"/>
</dbReference>
<organism evidence="1 2">
    <name type="scientific">Handroanthus impetiginosus</name>
    <dbReference type="NCBI Taxonomy" id="429701"/>
    <lineage>
        <taxon>Eukaryota</taxon>
        <taxon>Viridiplantae</taxon>
        <taxon>Streptophyta</taxon>
        <taxon>Embryophyta</taxon>
        <taxon>Tracheophyta</taxon>
        <taxon>Spermatophyta</taxon>
        <taxon>Magnoliopsida</taxon>
        <taxon>eudicotyledons</taxon>
        <taxon>Gunneridae</taxon>
        <taxon>Pentapetalae</taxon>
        <taxon>asterids</taxon>
        <taxon>lamiids</taxon>
        <taxon>Lamiales</taxon>
        <taxon>Bignoniaceae</taxon>
        <taxon>Crescentiina</taxon>
        <taxon>Tabebuia alliance</taxon>
        <taxon>Handroanthus</taxon>
    </lineage>
</organism>
<accession>A0A2G9FZV4</accession>
<dbReference type="EMBL" id="NKXS01008411">
    <property type="protein sequence ID" value="PIM98424.1"/>
    <property type="molecule type" value="Genomic_DNA"/>
</dbReference>
<evidence type="ECO:0000313" key="2">
    <source>
        <dbReference type="Proteomes" id="UP000231279"/>
    </source>
</evidence>
<comment type="caution">
    <text evidence="1">The sequence shown here is derived from an EMBL/GenBank/DDBJ whole genome shotgun (WGS) entry which is preliminary data.</text>
</comment>
<keyword evidence="2" id="KW-1185">Reference proteome</keyword>